<evidence type="ECO:0000313" key="2">
    <source>
        <dbReference type="Proteomes" id="UP000663874"/>
    </source>
</evidence>
<evidence type="ECO:0000313" key="1">
    <source>
        <dbReference type="EMBL" id="CAF4328641.1"/>
    </source>
</evidence>
<dbReference type="AlphaFoldDB" id="A0A820JJR8"/>
<dbReference type="Proteomes" id="UP000663874">
    <property type="component" value="Unassembled WGS sequence"/>
</dbReference>
<name>A0A820JJR8_9BILA</name>
<sequence>GQRLKSDKYDQHQRLEDIRPWNDNDMVVLTKESVNLHGI</sequence>
<dbReference type="EMBL" id="CAJOBE010041789">
    <property type="protein sequence ID" value="CAF4328641.1"/>
    <property type="molecule type" value="Genomic_DNA"/>
</dbReference>
<accession>A0A820JJR8</accession>
<protein>
    <submittedName>
        <fullName evidence="1">Uncharacterized protein</fullName>
    </submittedName>
</protein>
<reference evidence="1" key="1">
    <citation type="submission" date="2021-02" db="EMBL/GenBank/DDBJ databases">
        <authorList>
            <person name="Nowell W R."/>
        </authorList>
    </citation>
    <scope>NUCLEOTIDE SEQUENCE</scope>
</reference>
<proteinExistence type="predicted"/>
<gene>
    <name evidence="1" type="ORF">FNK824_LOCUS41599</name>
</gene>
<comment type="caution">
    <text evidence="1">The sequence shown here is derived from an EMBL/GenBank/DDBJ whole genome shotgun (WGS) entry which is preliminary data.</text>
</comment>
<organism evidence="1 2">
    <name type="scientific">Rotaria sordida</name>
    <dbReference type="NCBI Taxonomy" id="392033"/>
    <lineage>
        <taxon>Eukaryota</taxon>
        <taxon>Metazoa</taxon>
        <taxon>Spiralia</taxon>
        <taxon>Gnathifera</taxon>
        <taxon>Rotifera</taxon>
        <taxon>Eurotatoria</taxon>
        <taxon>Bdelloidea</taxon>
        <taxon>Philodinida</taxon>
        <taxon>Philodinidae</taxon>
        <taxon>Rotaria</taxon>
    </lineage>
</organism>
<feature type="non-terminal residue" evidence="1">
    <location>
        <position position="1"/>
    </location>
</feature>